<gene>
    <name evidence="5" type="ORF">I8J30_07960</name>
</gene>
<keyword evidence="3" id="KW-0804">Transcription</keyword>
<dbReference type="PROSITE" id="PS01124">
    <property type="entry name" value="HTH_ARAC_FAMILY_2"/>
    <property type="match status" value="1"/>
</dbReference>
<protein>
    <submittedName>
        <fullName evidence="5">Helix-turn-helix domain-containing protein</fullName>
    </submittedName>
</protein>
<dbReference type="RefSeq" id="WP_210656981.1">
    <property type="nucleotide sequence ID" value="NZ_JAGKSP010000002.1"/>
</dbReference>
<keyword evidence="6" id="KW-1185">Reference proteome</keyword>
<organism evidence="5 6">
    <name type="scientific">Paenibacillus lignilyticus</name>
    <dbReference type="NCBI Taxonomy" id="1172615"/>
    <lineage>
        <taxon>Bacteria</taxon>
        <taxon>Bacillati</taxon>
        <taxon>Bacillota</taxon>
        <taxon>Bacilli</taxon>
        <taxon>Bacillales</taxon>
        <taxon>Paenibacillaceae</taxon>
        <taxon>Paenibacillus</taxon>
    </lineage>
</organism>
<evidence type="ECO:0000259" key="4">
    <source>
        <dbReference type="PROSITE" id="PS01124"/>
    </source>
</evidence>
<dbReference type="Pfam" id="PF12833">
    <property type="entry name" value="HTH_18"/>
    <property type="match status" value="1"/>
</dbReference>
<dbReference type="InterPro" id="IPR037923">
    <property type="entry name" value="HTH-like"/>
</dbReference>
<dbReference type="EMBL" id="JAGKSP010000002">
    <property type="protein sequence ID" value="MBP3962636.1"/>
    <property type="molecule type" value="Genomic_DNA"/>
</dbReference>
<accession>A0ABS5C9G1</accession>
<dbReference type="InterPro" id="IPR014710">
    <property type="entry name" value="RmlC-like_jellyroll"/>
</dbReference>
<evidence type="ECO:0000313" key="6">
    <source>
        <dbReference type="Proteomes" id="UP000673394"/>
    </source>
</evidence>
<dbReference type="SUPFAM" id="SSF51215">
    <property type="entry name" value="Regulatory protein AraC"/>
    <property type="match status" value="1"/>
</dbReference>
<evidence type="ECO:0000256" key="3">
    <source>
        <dbReference type="ARBA" id="ARBA00023163"/>
    </source>
</evidence>
<feature type="domain" description="HTH araC/xylS-type" evidence="4">
    <location>
        <begin position="190"/>
        <end position="289"/>
    </location>
</feature>
<dbReference type="Pfam" id="PF02311">
    <property type="entry name" value="AraC_binding"/>
    <property type="match status" value="1"/>
</dbReference>
<dbReference type="SMART" id="SM00342">
    <property type="entry name" value="HTH_ARAC"/>
    <property type="match status" value="1"/>
</dbReference>
<comment type="caution">
    <text evidence="5">The sequence shown here is derived from an EMBL/GenBank/DDBJ whole genome shotgun (WGS) entry which is preliminary data.</text>
</comment>
<evidence type="ECO:0000256" key="2">
    <source>
        <dbReference type="ARBA" id="ARBA00023125"/>
    </source>
</evidence>
<name>A0ABS5C9G1_9BACL</name>
<dbReference type="Gene3D" id="1.10.10.60">
    <property type="entry name" value="Homeodomain-like"/>
    <property type="match status" value="2"/>
</dbReference>
<dbReference type="InterPro" id="IPR009057">
    <property type="entry name" value="Homeodomain-like_sf"/>
</dbReference>
<dbReference type="PANTHER" id="PTHR43280">
    <property type="entry name" value="ARAC-FAMILY TRANSCRIPTIONAL REGULATOR"/>
    <property type="match status" value="1"/>
</dbReference>
<sequence>MYLWEESDTWLNQYALRLKTAEATFTVHYWGVHERHTSNFLHKHSFFEICYVLGGKGSYLDDGITYPLQMGTMFCSRPGITHFIQGEPENSLLFVAFELDEKGSSEAIRDAFQALAETETCVVQNTDDMPAAELWRSLLRRSGDSPSLPDSVLPQLAASLLLALPGVFCKPLMQPNLPAMPRRSSTALLKQAKLFITDNLNDDELSLDKVAAQINLSPRHLSRLFSSGVNESYTNYVRQQRVRRAAELLRYSELTIKEIAERTGFGSVHYFTRTFHSLMHVTPAKFRDDSRSHD</sequence>
<keyword evidence="1" id="KW-0805">Transcription regulation</keyword>
<evidence type="ECO:0000313" key="5">
    <source>
        <dbReference type="EMBL" id="MBP3962636.1"/>
    </source>
</evidence>
<evidence type="ECO:0000256" key="1">
    <source>
        <dbReference type="ARBA" id="ARBA00023015"/>
    </source>
</evidence>
<dbReference type="InterPro" id="IPR018060">
    <property type="entry name" value="HTH_AraC"/>
</dbReference>
<dbReference type="InterPro" id="IPR003313">
    <property type="entry name" value="AraC-bd"/>
</dbReference>
<reference evidence="5 6" key="1">
    <citation type="submission" date="2021-04" db="EMBL/GenBank/DDBJ databases">
        <title>Paenibacillus sp. DLE-14 whole genome sequence.</title>
        <authorList>
            <person name="Ham Y.J."/>
        </authorList>
    </citation>
    <scope>NUCLEOTIDE SEQUENCE [LARGE SCALE GENOMIC DNA]</scope>
    <source>
        <strain evidence="5 6">DLE-14</strain>
    </source>
</reference>
<dbReference type="Gene3D" id="2.60.120.10">
    <property type="entry name" value="Jelly Rolls"/>
    <property type="match status" value="1"/>
</dbReference>
<proteinExistence type="predicted"/>
<keyword evidence="2" id="KW-0238">DNA-binding</keyword>
<dbReference type="SUPFAM" id="SSF46689">
    <property type="entry name" value="Homeodomain-like"/>
    <property type="match status" value="2"/>
</dbReference>
<dbReference type="PANTHER" id="PTHR43280:SF28">
    <property type="entry name" value="HTH-TYPE TRANSCRIPTIONAL ACTIVATOR RHAS"/>
    <property type="match status" value="1"/>
</dbReference>
<dbReference type="Proteomes" id="UP000673394">
    <property type="component" value="Unassembled WGS sequence"/>
</dbReference>